<evidence type="ECO:0000256" key="3">
    <source>
        <dbReference type="ARBA" id="ARBA00022741"/>
    </source>
</evidence>
<keyword evidence="8" id="KW-1185">Reference proteome</keyword>
<proteinExistence type="inferred from homology"/>
<dbReference type="PANTHER" id="PTHR42734:SF17">
    <property type="entry name" value="METAL TRANSPORT SYSTEM ATP-BINDING PROTEIN TM_0124-RELATED"/>
    <property type="match status" value="1"/>
</dbReference>
<accession>A0A1X7KQZ0</accession>
<dbReference type="AlphaFoldDB" id="A0A1X7KQZ0"/>
<feature type="region of interest" description="Disordered" evidence="5">
    <location>
        <begin position="275"/>
        <end position="309"/>
    </location>
</feature>
<feature type="domain" description="ABC transporter" evidence="6">
    <location>
        <begin position="28"/>
        <end position="261"/>
    </location>
</feature>
<evidence type="ECO:0000256" key="4">
    <source>
        <dbReference type="ARBA" id="ARBA00022840"/>
    </source>
</evidence>
<dbReference type="InterPro" id="IPR003593">
    <property type="entry name" value="AAA+_ATPase"/>
</dbReference>
<dbReference type="SMART" id="SM00382">
    <property type="entry name" value="AAA"/>
    <property type="match status" value="1"/>
</dbReference>
<dbReference type="InterPro" id="IPR050153">
    <property type="entry name" value="Metal_Ion_Import_ABC"/>
</dbReference>
<comment type="similarity">
    <text evidence="1">Belongs to the ABC transporter superfamily.</text>
</comment>
<keyword evidence="3" id="KW-0547">Nucleotide-binding</keyword>
<dbReference type="InterPro" id="IPR003439">
    <property type="entry name" value="ABC_transporter-like_ATP-bd"/>
</dbReference>
<dbReference type="InterPro" id="IPR027417">
    <property type="entry name" value="P-loop_NTPase"/>
</dbReference>
<dbReference type="InterPro" id="IPR017871">
    <property type="entry name" value="ABC_transporter-like_CS"/>
</dbReference>
<sequence>MKIFGAKSAPADAEAVPPPRNAPRHVVLRVRGGALQFGDRRLWHDLDFDVRSGEFIAVLGANGSGKSSLLKVILGQQQLSAGTMTFEGSPVTRGNRRIGYIPQQKLADEGAPLRGRDLVALGVDGHRFGLPLPRAARRREVDDLLASVGASEYANVAVSTLSGGEQQRLRVGQSLAGNPRLLLCDEPLLSLDLAHQRAVSELIDTHRRQRDLGVLFVTHDINPILDMVDRVLYLAGGSFRIGTPDEVLRSEVLSELYGSPVDVIRTRGRVIVVGVPDAGHGHDGHHHHDDDPGGNGNTGSTAPVGGPRS</sequence>
<gene>
    <name evidence="7" type="ORF">SAMN06296010_2818</name>
</gene>
<dbReference type="Gene3D" id="3.40.50.300">
    <property type="entry name" value="P-loop containing nucleotide triphosphate hydrolases"/>
    <property type="match status" value="1"/>
</dbReference>
<dbReference type="PANTHER" id="PTHR42734">
    <property type="entry name" value="METAL TRANSPORT SYSTEM ATP-BINDING PROTEIN TM_0124-RELATED"/>
    <property type="match status" value="1"/>
</dbReference>
<dbReference type="PROSITE" id="PS50893">
    <property type="entry name" value="ABC_TRANSPORTER_2"/>
    <property type="match status" value="1"/>
</dbReference>
<dbReference type="GO" id="GO:0016887">
    <property type="term" value="F:ATP hydrolysis activity"/>
    <property type="evidence" value="ECO:0007669"/>
    <property type="project" value="InterPro"/>
</dbReference>
<evidence type="ECO:0000259" key="6">
    <source>
        <dbReference type="PROSITE" id="PS50893"/>
    </source>
</evidence>
<name>A0A1X7KQZ0_9MICO</name>
<evidence type="ECO:0000256" key="2">
    <source>
        <dbReference type="ARBA" id="ARBA00022448"/>
    </source>
</evidence>
<reference evidence="8" key="1">
    <citation type="submission" date="2017-04" db="EMBL/GenBank/DDBJ databases">
        <authorList>
            <person name="Varghese N."/>
            <person name="Submissions S."/>
        </authorList>
    </citation>
    <scope>NUCLEOTIDE SEQUENCE [LARGE SCALE GENOMIC DNA]</scope>
    <source>
        <strain evidence="8">VKM Ac-2510</strain>
    </source>
</reference>
<protein>
    <submittedName>
        <fullName evidence="7">Zinc/manganese transport system ATP-binding protein</fullName>
    </submittedName>
</protein>
<dbReference type="Proteomes" id="UP000193244">
    <property type="component" value="Unassembled WGS sequence"/>
</dbReference>
<dbReference type="SUPFAM" id="SSF52540">
    <property type="entry name" value="P-loop containing nucleoside triphosphate hydrolases"/>
    <property type="match status" value="1"/>
</dbReference>
<keyword evidence="2" id="KW-0813">Transport</keyword>
<evidence type="ECO:0000256" key="5">
    <source>
        <dbReference type="SAM" id="MobiDB-lite"/>
    </source>
</evidence>
<dbReference type="PROSITE" id="PS00211">
    <property type="entry name" value="ABC_TRANSPORTER_1"/>
    <property type="match status" value="1"/>
</dbReference>
<evidence type="ECO:0000313" key="8">
    <source>
        <dbReference type="Proteomes" id="UP000193244"/>
    </source>
</evidence>
<keyword evidence="4 7" id="KW-0067">ATP-binding</keyword>
<evidence type="ECO:0000256" key="1">
    <source>
        <dbReference type="ARBA" id="ARBA00005417"/>
    </source>
</evidence>
<dbReference type="STRING" id="150121.SAMN06296010_2818"/>
<evidence type="ECO:0000313" key="7">
    <source>
        <dbReference type="EMBL" id="SMG43838.1"/>
    </source>
</evidence>
<organism evidence="7 8">
    <name type="scientific">Agreia pratensis</name>
    <dbReference type="NCBI Taxonomy" id="150121"/>
    <lineage>
        <taxon>Bacteria</taxon>
        <taxon>Bacillati</taxon>
        <taxon>Actinomycetota</taxon>
        <taxon>Actinomycetes</taxon>
        <taxon>Micrococcales</taxon>
        <taxon>Microbacteriaceae</taxon>
        <taxon>Agreia</taxon>
    </lineage>
</organism>
<feature type="compositionally biased region" description="Basic and acidic residues" evidence="5">
    <location>
        <begin position="279"/>
        <end position="291"/>
    </location>
</feature>
<dbReference type="EMBL" id="FXAY01000005">
    <property type="protein sequence ID" value="SMG43838.1"/>
    <property type="molecule type" value="Genomic_DNA"/>
</dbReference>
<dbReference type="GO" id="GO:0005524">
    <property type="term" value="F:ATP binding"/>
    <property type="evidence" value="ECO:0007669"/>
    <property type="project" value="UniProtKB-KW"/>
</dbReference>
<dbReference type="Pfam" id="PF00005">
    <property type="entry name" value="ABC_tran"/>
    <property type="match status" value="1"/>
</dbReference>